<dbReference type="EMBL" id="GCKF01003044">
    <property type="protein sequence ID" value="JAG99298.1"/>
    <property type="molecule type" value="Transcribed_RNA"/>
</dbReference>
<evidence type="ECO:0000256" key="2">
    <source>
        <dbReference type="SAM" id="Phobius"/>
    </source>
</evidence>
<keyword evidence="2" id="KW-0812">Transmembrane</keyword>
<evidence type="ECO:0000313" key="3">
    <source>
        <dbReference type="EMBL" id="JAG99298.1"/>
    </source>
</evidence>
<sequence>MEPPSPSERSLATVALLAPVTAERKLNRHLDEQMPKPYLARALAAVDPENINGSKDHPDNDMSVLQQHVAFFDKNRDGIIYPWDTYKGFRMIGFNILSSFLLAVVINVAFSYVTLPGWIPNLLFPIYVRRIHRAKHGSDTEVYDTEGRFDPAKFDAIWSKYARKHPNKLSFWEVQCMLASNRNVLDIFGWLAEELEWIALYVAAHKKGHLEKETVRAMYDGSLWDILSAKHDKRH</sequence>
<name>A0A0D6RA28_ARACU</name>
<accession>A0A0D6RA28</accession>
<dbReference type="PANTHER" id="PTHR31495">
    <property type="entry name" value="PEROXYGENASE 3-RELATED"/>
    <property type="match status" value="1"/>
</dbReference>
<dbReference type="PANTHER" id="PTHR31495:SF20">
    <property type="entry name" value="CALEOSIN-RELATED FAMILY PROTEIN"/>
    <property type="match status" value="1"/>
</dbReference>
<dbReference type="SUPFAM" id="SSF47473">
    <property type="entry name" value="EF-hand"/>
    <property type="match status" value="1"/>
</dbReference>
<reference evidence="3" key="1">
    <citation type="submission" date="2015-03" db="EMBL/GenBank/DDBJ databases">
        <title>A transcriptome of Araucaria cunninghamii, an australian fine timber species.</title>
        <authorList>
            <person name="Jing Yi C.J.Y."/>
            <person name="Yin San L.Y.S."/>
            <person name="Abdul Karim S.S."/>
            <person name="Wan Azmi N.N."/>
            <person name="Hercus R.R."/>
            <person name="Croft L.L."/>
        </authorList>
    </citation>
    <scope>NUCLEOTIDE SEQUENCE</scope>
    <source>
        <strain evidence="3">MI0301</strain>
        <tissue evidence="3">Leaf</tissue>
    </source>
</reference>
<dbReference type="InterPro" id="IPR011992">
    <property type="entry name" value="EF-hand-dom_pair"/>
</dbReference>
<proteinExistence type="inferred from homology"/>
<comment type="similarity">
    <text evidence="1">Belongs to the caleosin family.</text>
</comment>
<keyword evidence="2" id="KW-1133">Transmembrane helix</keyword>
<keyword evidence="2" id="KW-0472">Membrane</keyword>
<organism evidence="3">
    <name type="scientific">Araucaria cunninghamii</name>
    <name type="common">Hoop pine</name>
    <name type="synonym">Moreton Bay pine</name>
    <dbReference type="NCBI Taxonomy" id="56994"/>
    <lineage>
        <taxon>Eukaryota</taxon>
        <taxon>Viridiplantae</taxon>
        <taxon>Streptophyta</taxon>
        <taxon>Embryophyta</taxon>
        <taxon>Tracheophyta</taxon>
        <taxon>Spermatophyta</taxon>
        <taxon>Pinopsida</taxon>
        <taxon>Pinidae</taxon>
        <taxon>Conifers II</taxon>
        <taxon>Araucariales</taxon>
        <taxon>Araucariaceae</taxon>
        <taxon>Araucaria</taxon>
    </lineage>
</organism>
<evidence type="ECO:0008006" key="4">
    <source>
        <dbReference type="Google" id="ProtNLM"/>
    </source>
</evidence>
<protein>
    <recommendedName>
        <fullName evidence="4">EF-hand domain-containing protein</fullName>
    </recommendedName>
</protein>
<dbReference type="AlphaFoldDB" id="A0A0D6RA28"/>
<dbReference type="InterPro" id="IPR007736">
    <property type="entry name" value="Caleosin-related"/>
</dbReference>
<feature type="transmembrane region" description="Helical" evidence="2">
    <location>
        <begin position="92"/>
        <end position="115"/>
    </location>
</feature>
<dbReference type="GO" id="GO:0005509">
    <property type="term" value="F:calcium ion binding"/>
    <property type="evidence" value="ECO:0007669"/>
    <property type="project" value="TreeGrafter"/>
</dbReference>
<evidence type="ECO:0000256" key="1">
    <source>
        <dbReference type="ARBA" id="ARBA00006765"/>
    </source>
</evidence>
<dbReference type="GO" id="GO:0004497">
    <property type="term" value="F:monooxygenase activity"/>
    <property type="evidence" value="ECO:0007669"/>
    <property type="project" value="TreeGrafter"/>
</dbReference>
<dbReference type="Pfam" id="PF05042">
    <property type="entry name" value="Caleosin"/>
    <property type="match status" value="1"/>
</dbReference>